<dbReference type="InterPro" id="IPR045378">
    <property type="entry name" value="LNT_N"/>
</dbReference>
<dbReference type="OrthoDB" id="9804277at2"/>
<feature type="transmembrane region" description="Helical" evidence="9">
    <location>
        <begin position="27"/>
        <end position="46"/>
    </location>
</feature>
<feature type="transmembrane region" description="Helical" evidence="9">
    <location>
        <begin position="174"/>
        <end position="196"/>
    </location>
</feature>
<feature type="transmembrane region" description="Helical" evidence="9">
    <location>
        <begin position="126"/>
        <end position="154"/>
    </location>
</feature>
<dbReference type="GO" id="GO:0005886">
    <property type="term" value="C:plasma membrane"/>
    <property type="evidence" value="ECO:0007669"/>
    <property type="project" value="UniProtKB-SubCell"/>
</dbReference>
<dbReference type="InterPro" id="IPR036526">
    <property type="entry name" value="C-N_Hydrolase_sf"/>
</dbReference>
<keyword evidence="7 9" id="KW-0472">Membrane</keyword>
<comment type="subcellular location">
    <subcellularLocation>
        <location evidence="1 9">Cell membrane</location>
        <topology evidence="1 9">Multi-pass membrane protein</topology>
    </subcellularLocation>
</comment>
<dbReference type="UniPathway" id="UPA00666"/>
<keyword evidence="11" id="KW-0449">Lipoprotein</keyword>
<dbReference type="RefSeq" id="WP_108621121.1">
    <property type="nucleotide sequence ID" value="NZ_CP028901.1"/>
</dbReference>
<sequence>MHIKSVLICLGLGVLYAQSFAPDPIPALMLPWLNVFVLTALVHFVVRADNARQAAQVGMLFGLSTFVSGLYWLVISMNVYGGMPLVLAVIALLLFGCYLGTFPAICAWLVRWLWPNRPKVLSGPSILWLAFIWASGWTVTEWLRASLFTGFAWLNTAAGQADGWLAGWSAWVGPYGVTFLTAWVAASLAASLASTASQGGGAFRGKQSLPLVIAGLICASGAFLGQYRFTSPAGEPLVIRLVQGDIDQAAKFSPEGFEQAVQLYQSLAGHRQDGQSVTPDLIMLPETVMTYPAHRVPQQVWEDWIEVARNSDAILMMGGPMQEAGAQDYTNSVFTVTPRDTAAALANSQVYGRYDKQHLVPFGEFVPWGFRWFVDMMNIPLGDFTRGQADQSPIEVGQQLIAPNICYEDVIAQELLPAIRDGATVLANFSNLGWFGNSSSLRQHWQMSRLRAMETQRPMVRSTNTGMTGAIDQWGVPIAVLPTMTAGYVDVQVQGQSGLTLYTRTGNTPTLVLSLLILLLATWRRKSHIR</sequence>
<dbReference type="GO" id="GO:0042158">
    <property type="term" value="P:lipoprotein biosynthetic process"/>
    <property type="evidence" value="ECO:0007669"/>
    <property type="project" value="UniProtKB-UniRule"/>
</dbReference>
<reference evidence="11 12" key="1">
    <citation type="submission" date="2018-04" db="EMBL/GenBank/DDBJ databases">
        <title>Bordetella sp. HZ20 isolated from seawater.</title>
        <authorList>
            <person name="Sun C."/>
        </authorList>
    </citation>
    <scope>NUCLEOTIDE SEQUENCE [LARGE SCALE GENOMIC DNA]</scope>
    <source>
        <strain evidence="11 12">HZ20</strain>
    </source>
</reference>
<comment type="function">
    <text evidence="9">Catalyzes the phospholipid dependent N-acylation of the N-terminal cysteine of apolipoprotein, the last step in lipoprotein maturation.</text>
</comment>
<dbReference type="HAMAP" id="MF_01148">
    <property type="entry name" value="Lnt"/>
    <property type="match status" value="1"/>
</dbReference>
<dbReference type="KEGG" id="boz:DBV39_08240"/>
<organism evidence="11 12">
    <name type="scientific">Orrella marina</name>
    <dbReference type="NCBI Taxonomy" id="2163011"/>
    <lineage>
        <taxon>Bacteria</taxon>
        <taxon>Pseudomonadati</taxon>
        <taxon>Pseudomonadota</taxon>
        <taxon>Betaproteobacteria</taxon>
        <taxon>Burkholderiales</taxon>
        <taxon>Alcaligenaceae</taxon>
        <taxon>Orrella</taxon>
    </lineage>
</organism>
<evidence type="ECO:0000256" key="2">
    <source>
        <dbReference type="ARBA" id="ARBA00010065"/>
    </source>
</evidence>
<evidence type="ECO:0000256" key="4">
    <source>
        <dbReference type="ARBA" id="ARBA00022679"/>
    </source>
</evidence>
<dbReference type="NCBIfam" id="TIGR00546">
    <property type="entry name" value="lnt"/>
    <property type="match status" value="1"/>
</dbReference>
<evidence type="ECO:0000313" key="11">
    <source>
        <dbReference type="EMBL" id="AWB33692.1"/>
    </source>
</evidence>
<evidence type="ECO:0000256" key="3">
    <source>
        <dbReference type="ARBA" id="ARBA00022475"/>
    </source>
</evidence>
<keyword evidence="6 9" id="KW-1133">Transmembrane helix</keyword>
<dbReference type="PANTHER" id="PTHR38686:SF1">
    <property type="entry name" value="APOLIPOPROTEIN N-ACYLTRANSFERASE"/>
    <property type="match status" value="1"/>
</dbReference>
<protein>
    <recommendedName>
        <fullName evidence="9">Apolipoprotein N-acyltransferase</fullName>
        <shortName evidence="9">ALP N-acyltransferase</shortName>
        <ecNumber evidence="9">2.3.1.269</ecNumber>
    </recommendedName>
</protein>
<dbReference type="EC" id="2.3.1.269" evidence="9"/>
<dbReference type="Pfam" id="PF00795">
    <property type="entry name" value="CN_hydrolase"/>
    <property type="match status" value="1"/>
</dbReference>
<evidence type="ECO:0000256" key="6">
    <source>
        <dbReference type="ARBA" id="ARBA00022989"/>
    </source>
</evidence>
<feature type="transmembrane region" description="Helical" evidence="9">
    <location>
        <begin position="208"/>
        <end position="227"/>
    </location>
</feature>
<keyword evidence="3 9" id="KW-1003">Cell membrane</keyword>
<evidence type="ECO:0000256" key="5">
    <source>
        <dbReference type="ARBA" id="ARBA00022692"/>
    </source>
</evidence>
<keyword evidence="4 9" id="KW-0808">Transferase</keyword>
<feature type="transmembrane region" description="Helical" evidence="9">
    <location>
        <begin position="58"/>
        <end position="80"/>
    </location>
</feature>
<evidence type="ECO:0000313" key="12">
    <source>
        <dbReference type="Proteomes" id="UP000244571"/>
    </source>
</evidence>
<evidence type="ECO:0000256" key="1">
    <source>
        <dbReference type="ARBA" id="ARBA00004651"/>
    </source>
</evidence>
<dbReference type="Gene3D" id="3.60.110.10">
    <property type="entry name" value="Carbon-nitrogen hydrolase"/>
    <property type="match status" value="1"/>
</dbReference>
<dbReference type="PANTHER" id="PTHR38686">
    <property type="entry name" value="APOLIPOPROTEIN N-ACYLTRANSFERASE"/>
    <property type="match status" value="1"/>
</dbReference>
<dbReference type="GO" id="GO:0016410">
    <property type="term" value="F:N-acyltransferase activity"/>
    <property type="evidence" value="ECO:0007669"/>
    <property type="project" value="UniProtKB-UniRule"/>
</dbReference>
<dbReference type="InterPro" id="IPR004563">
    <property type="entry name" value="Apolipo_AcylTrfase"/>
</dbReference>
<dbReference type="PROSITE" id="PS50263">
    <property type="entry name" value="CN_HYDROLASE"/>
    <property type="match status" value="1"/>
</dbReference>
<feature type="transmembrane region" description="Helical" evidence="9">
    <location>
        <begin position="86"/>
        <end position="114"/>
    </location>
</feature>
<gene>
    <name evidence="9" type="primary">lnt</name>
    <name evidence="11" type="ORF">DBV39_08240</name>
</gene>
<name>A0A2R4XIQ1_9BURK</name>
<proteinExistence type="inferred from homology"/>
<keyword evidence="5 9" id="KW-0812">Transmembrane</keyword>
<keyword evidence="12" id="KW-1185">Reference proteome</keyword>
<evidence type="ECO:0000256" key="8">
    <source>
        <dbReference type="ARBA" id="ARBA00023315"/>
    </source>
</evidence>
<dbReference type="CDD" id="cd07571">
    <property type="entry name" value="ALP_N-acyl_transferase"/>
    <property type="match status" value="1"/>
</dbReference>
<dbReference type="Proteomes" id="UP000244571">
    <property type="component" value="Chromosome"/>
</dbReference>
<dbReference type="Pfam" id="PF20154">
    <property type="entry name" value="LNT_N"/>
    <property type="match status" value="1"/>
</dbReference>
<evidence type="ECO:0000256" key="7">
    <source>
        <dbReference type="ARBA" id="ARBA00023136"/>
    </source>
</evidence>
<comment type="catalytic activity">
    <reaction evidence="9">
        <text>N-terminal S-1,2-diacyl-sn-glyceryl-L-cysteinyl-[lipoprotein] + a glycerophospholipid = N-acyl-S-1,2-diacyl-sn-glyceryl-L-cysteinyl-[lipoprotein] + a 2-acyl-sn-glycero-3-phospholipid + H(+)</text>
        <dbReference type="Rhea" id="RHEA:48228"/>
        <dbReference type="Rhea" id="RHEA-COMP:14681"/>
        <dbReference type="Rhea" id="RHEA-COMP:14684"/>
        <dbReference type="ChEBI" id="CHEBI:15378"/>
        <dbReference type="ChEBI" id="CHEBI:136912"/>
        <dbReference type="ChEBI" id="CHEBI:140656"/>
        <dbReference type="ChEBI" id="CHEBI:140657"/>
        <dbReference type="ChEBI" id="CHEBI:140660"/>
        <dbReference type="EC" id="2.3.1.269"/>
    </reaction>
</comment>
<keyword evidence="8 9" id="KW-0012">Acyltransferase</keyword>
<dbReference type="EMBL" id="CP028901">
    <property type="protein sequence ID" value="AWB33692.1"/>
    <property type="molecule type" value="Genomic_DNA"/>
</dbReference>
<comment type="pathway">
    <text evidence="9">Protein modification; lipoprotein biosynthesis (N-acyl transfer).</text>
</comment>
<evidence type="ECO:0000256" key="9">
    <source>
        <dbReference type="HAMAP-Rule" id="MF_01148"/>
    </source>
</evidence>
<dbReference type="SUPFAM" id="SSF56317">
    <property type="entry name" value="Carbon-nitrogen hydrolase"/>
    <property type="match status" value="1"/>
</dbReference>
<feature type="domain" description="CN hydrolase" evidence="10">
    <location>
        <begin position="242"/>
        <end position="495"/>
    </location>
</feature>
<dbReference type="AlphaFoldDB" id="A0A2R4XIQ1"/>
<comment type="similarity">
    <text evidence="2 9">Belongs to the CN hydrolase family. Apolipoprotein N-acyltransferase subfamily.</text>
</comment>
<dbReference type="InterPro" id="IPR003010">
    <property type="entry name" value="C-N_Hydrolase"/>
</dbReference>
<accession>A0A2R4XIQ1</accession>
<evidence type="ECO:0000259" key="10">
    <source>
        <dbReference type="PROSITE" id="PS50263"/>
    </source>
</evidence>